<reference evidence="2 3" key="1">
    <citation type="submission" date="2020-06" db="EMBL/GenBank/DDBJ databases">
        <title>NJ-3-1, isolated from saline soil.</title>
        <authorList>
            <person name="Cui H.L."/>
            <person name="Shi X."/>
        </authorList>
    </citation>
    <scope>NUCLEOTIDE SEQUENCE [LARGE SCALE GENOMIC DNA]</scope>
    <source>
        <strain evidence="2 3">NJ-3-1</strain>
    </source>
</reference>
<dbReference type="KEGG" id="halu:HUG12_09145"/>
<sequence>MTDRIDRLTLESRIVDVLVFYHPACLDERGATSRNTIVVRSQESTLSRHTTTNPRNDGIAARSPLPRLPHR</sequence>
<keyword evidence="3" id="KW-1185">Reference proteome</keyword>
<evidence type="ECO:0000313" key="3">
    <source>
        <dbReference type="Proteomes" id="UP000509626"/>
    </source>
</evidence>
<protein>
    <submittedName>
        <fullName evidence="2">Uncharacterized protein</fullName>
    </submittedName>
</protein>
<dbReference type="AlphaFoldDB" id="A0A7D5QB10"/>
<dbReference type="Proteomes" id="UP000509626">
    <property type="component" value="Chromosome"/>
</dbReference>
<name>A0A7D5QB10_9EURY</name>
<dbReference type="RefSeq" id="WP_179268464.1">
    <property type="nucleotide sequence ID" value="NZ_CP058579.1"/>
</dbReference>
<feature type="region of interest" description="Disordered" evidence="1">
    <location>
        <begin position="40"/>
        <end position="71"/>
    </location>
</feature>
<evidence type="ECO:0000313" key="2">
    <source>
        <dbReference type="EMBL" id="QLG61879.1"/>
    </source>
</evidence>
<dbReference type="EMBL" id="CP058579">
    <property type="protein sequence ID" value="QLG61879.1"/>
    <property type="molecule type" value="Genomic_DNA"/>
</dbReference>
<organism evidence="2 3">
    <name type="scientific">Halorarum salinum</name>
    <dbReference type="NCBI Taxonomy" id="2743089"/>
    <lineage>
        <taxon>Archaea</taxon>
        <taxon>Methanobacteriati</taxon>
        <taxon>Methanobacteriota</taxon>
        <taxon>Stenosarchaea group</taxon>
        <taxon>Halobacteria</taxon>
        <taxon>Halobacteriales</taxon>
        <taxon>Haloferacaceae</taxon>
        <taxon>Halorarum</taxon>
    </lineage>
</organism>
<dbReference type="GeneID" id="56037622"/>
<evidence type="ECO:0000256" key="1">
    <source>
        <dbReference type="SAM" id="MobiDB-lite"/>
    </source>
</evidence>
<feature type="compositionally biased region" description="Polar residues" evidence="1">
    <location>
        <begin position="40"/>
        <end position="55"/>
    </location>
</feature>
<proteinExistence type="predicted"/>
<gene>
    <name evidence="2" type="ORF">HUG12_09145</name>
</gene>
<accession>A0A7D5QB10</accession>